<evidence type="ECO:0000259" key="1">
    <source>
        <dbReference type="Pfam" id="PF08268"/>
    </source>
</evidence>
<organism evidence="2 3">
    <name type="scientific">Thalictrum thalictroides</name>
    <name type="common">Rue-anemone</name>
    <name type="synonym">Anemone thalictroides</name>
    <dbReference type="NCBI Taxonomy" id="46969"/>
    <lineage>
        <taxon>Eukaryota</taxon>
        <taxon>Viridiplantae</taxon>
        <taxon>Streptophyta</taxon>
        <taxon>Embryophyta</taxon>
        <taxon>Tracheophyta</taxon>
        <taxon>Spermatophyta</taxon>
        <taxon>Magnoliopsida</taxon>
        <taxon>Ranunculales</taxon>
        <taxon>Ranunculaceae</taxon>
        <taxon>Thalictroideae</taxon>
        <taxon>Thalictrum</taxon>
    </lineage>
</organism>
<dbReference type="InterPro" id="IPR013187">
    <property type="entry name" value="F-box-assoc_dom_typ3"/>
</dbReference>
<dbReference type="Pfam" id="PF08268">
    <property type="entry name" value="FBA_3"/>
    <property type="match status" value="1"/>
</dbReference>
<reference evidence="2 3" key="1">
    <citation type="submission" date="2020-06" db="EMBL/GenBank/DDBJ databases">
        <title>Transcriptomic and genomic resources for Thalictrum thalictroides and T. hernandezii: Facilitating candidate gene discovery in an emerging model plant lineage.</title>
        <authorList>
            <person name="Arias T."/>
            <person name="Riano-Pachon D.M."/>
            <person name="Di Stilio V.S."/>
        </authorList>
    </citation>
    <scope>NUCLEOTIDE SEQUENCE [LARGE SCALE GENOMIC DNA]</scope>
    <source>
        <strain evidence="3">cv. WT478/WT964</strain>
        <tissue evidence="2">Leaves</tissue>
    </source>
</reference>
<dbReference type="PANTHER" id="PTHR31111:SF136">
    <property type="entry name" value="F-BOX ASSOCIATED DOMAIN-CONTAINING PROTEIN"/>
    <property type="match status" value="1"/>
</dbReference>
<feature type="domain" description="F-box associated beta-propeller type 3" evidence="1">
    <location>
        <begin position="74"/>
        <end position="352"/>
    </location>
</feature>
<dbReference type="OrthoDB" id="657759at2759"/>
<evidence type="ECO:0000313" key="3">
    <source>
        <dbReference type="Proteomes" id="UP000554482"/>
    </source>
</evidence>
<dbReference type="Proteomes" id="UP000554482">
    <property type="component" value="Unassembled WGS sequence"/>
</dbReference>
<dbReference type="PANTHER" id="PTHR31111">
    <property type="entry name" value="BNAA05G37150D PROTEIN-RELATED"/>
    <property type="match status" value="1"/>
</dbReference>
<dbReference type="AlphaFoldDB" id="A0A7J6V7X7"/>
<dbReference type="NCBIfam" id="TIGR01640">
    <property type="entry name" value="F_box_assoc_1"/>
    <property type="match status" value="1"/>
</dbReference>
<sequence length="386" mass="44515">MSSSAQHFSGDLMSEILVRLPVTSICRFRCVSMGVLKITQEEGFLNRNRKKMPILLDIVNREVLTVFAIDENGLATFQKSFAFDEPQLWDLRHCRGLIAYYSDNFELRVCNVTSEQIVALPAIHSNMKNERFEFGFDLLSQKYKVLVWIEGETSNYCASEFFIRTLDESNRWRRLSFTPRVTLLSRRSLVCSAKGTLFWLISGEKIIISFSLADETFRTIEFPKEVPEELPELPGVIQEVFSYTVFDFEGQLCLVKQKINGHQLVMLKLWILKHIVTSHWELIIENICVPLEGIRLRKMGELNPQYADFSEINGEVMIAASDEDNEYLILFNILSRSFTRLRVCGVDCRLFAIKFHMINNMSLREFGAVVESSVIAGFQRASLRDP</sequence>
<proteinExistence type="predicted"/>
<name>A0A7J6V7X7_THATH</name>
<evidence type="ECO:0000313" key="2">
    <source>
        <dbReference type="EMBL" id="KAF5180691.1"/>
    </source>
</evidence>
<comment type="caution">
    <text evidence="2">The sequence shown here is derived from an EMBL/GenBank/DDBJ whole genome shotgun (WGS) entry which is preliminary data.</text>
</comment>
<dbReference type="InterPro" id="IPR017451">
    <property type="entry name" value="F-box-assoc_interact_dom"/>
</dbReference>
<gene>
    <name evidence="2" type="ORF">FRX31_029723</name>
</gene>
<protein>
    <recommendedName>
        <fullName evidence="1">F-box associated beta-propeller type 3 domain-containing protein</fullName>
    </recommendedName>
</protein>
<keyword evidence="3" id="KW-1185">Reference proteome</keyword>
<accession>A0A7J6V7X7</accession>
<dbReference type="EMBL" id="JABWDY010037067">
    <property type="protein sequence ID" value="KAF5180691.1"/>
    <property type="molecule type" value="Genomic_DNA"/>
</dbReference>